<keyword evidence="3" id="KW-0862">Zinc</keyword>
<protein>
    <recommendedName>
        <fullName evidence="5">Zinc finger PHD-type domain-containing protein</fullName>
    </recommendedName>
</protein>
<dbReference type="PANTHER" id="PTHR47863:SF4">
    <property type="entry name" value="RING_FYVE_PHD ZINC FINGER SUPERFAMILY PROTEIN"/>
    <property type="match status" value="1"/>
</dbReference>
<evidence type="ECO:0000259" key="5">
    <source>
        <dbReference type="SMART" id="SM00249"/>
    </source>
</evidence>
<evidence type="ECO:0000256" key="2">
    <source>
        <dbReference type="ARBA" id="ARBA00022771"/>
    </source>
</evidence>
<evidence type="ECO:0000313" key="6">
    <source>
        <dbReference type="EMBL" id="KAG6469503.1"/>
    </source>
</evidence>
<dbReference type="InterPro" id="IPR001965">
    <property type="entry name" value="Znf_PHD"/>
</dbReference>
<dbReference type="InterPro" id="IPR013083">
    <property type="entry name" value="Znf_RING/FYVE/PHD"/>
</dbReference>
<evidence type="ECO:0000256" key="3">
    <source>
        <dbReference type="ARBA" id="ARBA00022833"/>
    </source>
</evidence>
<name>A0A8J5BY94_ZINOF</name>
<dbReference type="Gene3D" id="3.30.40.10">
    <property type="entry name" value="Zinc/RING finger domain, C3HC4 (zinc finger)"/>
    <property type="match status" value="1"/>
</dbReference>
<comment type="caution">
    <text evidence="6">The sequence shown here is derived from an EMBL/GenBank/DDBJ whole genome shotgun (WGS) entry which is preliminary data.</text>
</comment>
<evidence type="ECO:0000256" key="1">
    <source>
        <dbReference type="ARBA" id="ARBA00022723"/>
    </source>
</evidence>
<keyword evidence="1" id="KW-0479">Metal-binding</keyword>
<feature type="region of interest" description="Disordered" evidence="4">
    <location>
        <begin position="574"/>
        <end position="601"/>
    </location>
</feature>
<dbReference type="GO" id="GO:0008270">
    <property type="term" value="F:zinc ion binding"/>
    <property type="evidence" value="ECO:0007669"/>
    <property type="project" value="UniProtKB-KW"/>
</dbReference>
<feature type="compositionally biased region" description="Polar residues" evidence="4">
    <location>
        <begin position="579"/>
        <end position="592"/>
    </location>
</feature>
<keyword evidence="7" id="KW-1185">Reference proteome</keyword>
<evidence type="ECO:0000256" key="4">
    <source>
        <dbReference type="SAM" id="MobiDB-lite"/>
    </source>
</evidence>
<reference evidence="6 7" key="1">
    <citation type="submission" date="2020-08" db="EMBL/GenBank/DDBJ databases">
        <title>Plant Genome Project.</title>
        <authorList>
            <person name="Zhang R.-G."/>
        </authorList>
    </citation>
    <scope>NUCLEOTIDE SEQUENCE [LARGE SCALE GENOMIC DNA]</scope>
    <source>
        <tissue evidence="6">Rhizome</tissue>
    </source>
</reference>
<accession>A0A8J5BY94</accession>
<dbReference type="SUPFAM" id="SSF57903">
    <property type="entry name" value="FYVE/PHD zinc finger"/>
    <property type="match status" value="1"/>
</dbReference>
<feature type="domain" description="Zinc finger PHD-type" evidence="5">
    <location>
        <begin position="476"/>
        <end position="521"/>
    </location>
</feature>
<keyword evidence="2" id="KW-0863">Zinc-finger</keyword>
<dbReference type="InterPro" id="IPR011011">
    <property type="entry name" value="Znf_FYVE_PHD"/>
</dbReference>
<gene>
    <name evidence="6" type="ORF">ZIOFF_074227</name>
</gene>
<dbReference type="EMBL" id="JACMSC010000022">
    <property type="protein sequence ID" value="KAG6469503.1"/>
    <property type="molecule type" value="Genomic_DNA"/>
</dbReference>
<proteinExistence type="predicted"/>
<evidence type="ECO:0000313" key="7">
    <source>
        <dbReference type="Proteomes" id="UP000734854"/>
    </source>
</evidence>
<dbReference type="SMART" id="SM00249">
    <property type="entry name" value="PHD"/>
    <property type="match status" value="1"/>
</dbReference>
<dbReference type="PANTHER" id="PTHR47863">
    <property type="entry name" value="RING/FYVE/PHD ZINC FINGER SUPERFAMILY PROTEIN"/>
    <property type="match status" value="1"/>
</dbReference>
<sequence>MVAFSPNSKENTPPSRLLAASQVVCLPAAAAYRLFSLISAPRLALRFPLFHDVDVDVNVSRMAMGHRSPSKTRGIRHFRPWGEIDPNLSCEEVLCQQTRKEKNMITLEARLQKILGSGKHLRYTLMLARLFNLGKDRVKVFNGELHNFIIQKKASFPKTFLQKSFWLLSQLKEKILRDRCPALLPLMEMSGLPIQNKPDDAKCNACDGSQKAKLLEISIQENQIQQLGQGSAAQNIGDTDRFLDKNSVPKEHNYQRSNDFTEDIMLKRIKLNSDHHYPGIHNSVDFAHGSNTAASKEVTSESMQCLLKKNGAEAGIVKTEGNDKTSIQSSFCGFLTLENSGVISPQLPFSDKIVVQEDSNGLGSHFPLESSVACDVGGHLKKESSIVQQPCDENVSFQETPKNGSKEKTIAVLHENICLNIQSSVAPIRDDDRTLEGLSDFGPNHYEAFATEKCYLPCLQANISDDSIGDCTEESLCIKCNNGGELLNCSNTDCFISVHEACLKSSPQFETSGLFYCPFCLCDRAAIAYRKAKENYLQKRKCLSVFVGGDFARKHQKMISSTALQRKKQSIENSPVLVNGNSSGSTRDQPVGTSIEPDEQTRQVVVPQSRVNCNLTCQRGSPADINDDMIVREVALTIENANVALNKVDVVHTCSNSDHVEVTKNQQPGDPHTPAHTIHVPFQEDSRDSRQVHHVRQSAADIVGNSCGQLNVKSSLFRRVDPRDTSSLENEQGQQADNGYACEKSQVLLCHKVNQEGCKGHGCFSNHPSISDNNILCGVKSLIQNVNDNFSRGDINPGINGEQINIGENQQRGEPIFTADSDLPDPCVKYAHGVQNGNSEIVGNICGPLNVESNQFNMEQVNEVSVEANIQAPQPDSNMVDSSKASHTTTNVDDNKVVCKVVPLLQNVNTDLIEEDPFPCNTKEQIKVEKEKQLEDLAVACNDHFTFLGDSSDARYVDDAEQGWFPDLSSDFLVLQITANEVCMLVQEAIHKFGKKPKGNISWIKILEYGRHIFHESREPKDLREKWKNLMKKEGSSTGTS</sequence>
<dbReference type="AlphaFoldDB" id="A0A8J5BY94"/>
<organism evidence="6 7">
    <name type="scientific">Zingiber officinale</name>
    <name type="common">Ginger</name>
    <name type="synonym">Amomum zingiber</name>
    <dbReference type="NCBI Taxonomy" id="94328"/>
    <lineage>
        <taxon>Eukaryota</taxon>
        <taxon>Viridiplantae</taxon>
        <taxon>Streptophyta</taxon>
        <taxon>Embryophyta</taxon>
        <taxon>Tracheophyta</taxon>
        <taxon>Spermatophyta</taxon>
        <taxon>Magnoliopsida</taxon>
        <taxon>Liliopsida</taxon>
        <taxon>Zingiberales</taxon>
        <taxon>Zingiberaceae</taxon>
        <taxon>Zingiber</taxon>
    </lineage>
</organism>
<dbReference type="Proteomes" id="UP000734854">
    <property type="component" value="Unassembled WGS sequence"/>
</dbReference>